<dbReference type="EMBL" id="MHNF01000031">
    <property type="protein sequence ID" value="OGZ40468.1"/>
    <property type="molecule type" value="Genomic_DNA"/>
</dbReference>
<dbReference type="Pfam" id="PF18924">
    <property type="entry name" value="DUF5674"/>
    <property type="match status" value="1"/>
</dbReference>
<comment type="caution">
    <text evidence="1">The sequence shown here is derived from an EMBL/GenBank/DDBJ whole genome shotgun (WGS) entry which is preliminary data.</text>
</comment>
<proteinExistence type="predicted"/>
<evidence type="ECO:0000313" key="2">
    <source>
        <dbReference type="Proteomes" id="UP000177126"/>
    </source>
</evidence>
<organism evidence="1 2">
    <name type="scientific">Candidatus Portnoybacteria bacterium RIFCSPLOWO2_02_FULL_39_11</name>
    <dbReference type="NCBI Taxonomy" id="1802001"/>
    <lineage>
        <taxon>Bacteria</taxon>
        <taxon>Candidatus Portnoyibacteriota</taxon>
    </lineage>
</organism>
<name>A0A1G2FS74_9BACT</name>
<protein>
    <submittedName>
        <fullName evidence="1">Uncharacterized protein</fullName>
    </submittedName>
</protein>
<gene>
    <name evidence="1" type="ORF">A3B04_01520</name>
</gene>
<evidence type="ECO:0000313" key="1">
    <source>
        <dbReference type="EMBL" id="OGZ40468.1"/>
    </source>
</evidence>
<dbReference type="Proteomes" id="UP000177126">
    <property type="component" value="Unassembled WGS sequence"/>
</dbReference>
<reference evidence="1 2" key="1">
    <citation type="journal article" date="2016" name="Nat. Commun.">
        <title>Thousands of microbial genomes shed light on interconnected biogeochemical processes in an aquifer system.</title>
        <authorList>
            <person name="Anantharaman K."/>
            <person name="Brown C.T."/>
            <person name="Hug L.A."/>
            <person name="Sharon I."/>
            <person name="Castelle C.J."/>
            <person name="Probst A.J."/>
            <person name="Thomas B.C."/>
            <person name="Singh A."/>
            <person name="Wilkins M.J."/>
            <person name="Karaoz U."/>
            <person name="Brodie E.L."/>
            <person name="Williams K.H."/>
            <person name="Hubbard S.S."/>
            <person name="Banfield J.F."/>
        </authorList>
    </citation>
    <scope>NUCLEOTIDE SEQUENCE [LARGE SCALE GENOMIC DNA]</scope>
</reference>
<dbReference type="InterPro" id="IPR043731">
    <property type="entry name" value="DUF5674"/>
</dbReference>
<accession>A0A1G2FS74</accession>
<sequence>MKIIKHQITMNELREMSQKMYVILVKAVVDIEQEIMAVDGELHADLEILLSEQGSKRENTWGINLYPDIQGEDWVEFDSMINLKPHLGNRTRGVESQEIKDKIIKVVEKLVKK</sequence>
<dbReference type="AlphaFoldDB" id="A0A1G2FS74"/>